<name>A0A0B7HS29_9FLAO</name>
<proteinExistence type="predicted"/>
<evidence type="ECO:0000313" key="1">
    <source>
        <dbReference type="EMBL" id="CEN46610.1"/>
    </source>
</evidence>
<organism evidence="1 4">
    <name type="scientific">Capnocytophaga canis</name>
    <dbReference type="NCBI Taxonomy" id="1848903"/>
    <lineage>
        <taxon>Bacteria</taxon>
        <taxon>Pseudomonadati</taxon>
        <taxon>Bacteroidota</taxon>
        <taxon>Flavobacteriia</taxon>
        <taxon>Flavobacteriales</taxon>
        <taxon>Flavobacteriaceae</taxon>
        <taxon>Capnocytophaga</taxon>
    </lineage>
</organism>
<evidence type="ECO:0000313" key="2">
    <source>
        <dbReference type="EMBL" id="CEN50618.1"/>
    </source>
</evidence>
<evidence type="ECO:0000313" key="3">
    <source>
        <dbReference type="Proteomes" id="UP000038200"/>
    </source>
</evidence>
<reference evidence="3 4" key="1">
    <citation type="submission" date="2015-01" db="EMBL/GenBank/DDBJ databases">
        <authorList>
            <person name="MANFREDI Pablo"/>
        </authorList>
    </citation>
    <scope>NUCLEOTIDE SEQUENCE [LARGE SCALE GENOMIC DNA]</scope>
    <source>
        <strain evidence="1 4">CcD38</strain>
        <strain evidence="2 3">CcD93</strain>
    </source>
</reference>
<gene>
    <name evidence="1" type="ORF">CCAND38_370033</name>
    <name evidence="2" type="ORF">CCAND93_120010</name>
</gene>
<protein>
    <submittedName>
        <fullName evidence="1">Uncharacterized protein</fullName>
    </submittedName>
</protein>
<keyword evidence="4" id="KW-1185">Reference proteome</keyword>
<dbReference type="Proteomes" id="UP000038200">
    <property type="component" value="Unassembled WGS sequence"/>
</dbReference>
<dbReference type="Proteomes" id="UP000045051">
    <property type="component" value="Unassembled WGS sequence"/>
</dbReference>
<dbReference type="EMBL" id="CDOI01000148">
    <property type="protein sequence ID" value="CEN46610.1"/>
    <property type="molecule type" value="Genomic_DNA"/>
</dbReference>
<dbReference type="AlphaFoldDB" id="A0A0B7HS29"/>
<dbReference type="EMBL" id="CDOL01000024">
    <property type="protein sequence ID" value="CEN50618.1"/>
    <property type="molecule type" value="Genomic_DNA"/>
</dbReference>
<evidence type="ECO:0000313" key="4">
    <source>
        <dbReference type="Proteomes" id="UP000045051"/>
    </source>
</evidence>
<sequence>MQRTYLSYKNSNYFLVNHKKSYVYFENNRINRIIIFYFTDYQ</sequence>
<accession>A0A0B7HS29</accession>